<evidence type="ECO:0000256" key="1">
    <source>
        <dbReference type="SAM" id="MobiDB-lite"/>
    </source>
</evidence>
<dbReference type="Proteomes" id="UP000199412">
    <property type="component" value="Unassembled WGS sequence"/>
</dbReference>
<evidence type="ECO:0000313" key="2">
    <source>
        <dbReference type="EMBL" id="SDE85007.1"/>
    </source>
</evidence>
<name>A0A1G7GA80_9PROT</name>
<reference evidence="2 3" key="1">
    <citation type="submission" date="2016-10" db="EMBL/GenBank/DDBJ databases">
        <authorList>
            <person name="de Groot N.N."/>
        </authorList>
    </citation>
    <scope>NUCLEOTIDE SEQUENCE [LARGE SCALE GENOMIC DNA]</scope>
    <source>
        <strain evidence="2 3">ATCC 700224</strain>
    </source>
</reference>
<protein>
    <submittedName>
        <fullName evidence="2">Uncharacterized protein</fullName>
    </submittedName>
</protein>
<feature type="region of interest" description="Disordered" evidence="1">
    <location>
        <begin position="1"/>
        <end position="21"/>
    </location>
</feature>
<accession>A0A1G7GA80</accession>
<evidence type="ECO:0000313" key="3">
    <source>
        <dbReference type="Proteomes" id="UP000199412"/>
    </source>
</evidence>
<proteinExistence type="predicted"/>
<dbReference type="AlphaFoldDB" id="A0A1G7GA80"/>
<sequence length="79" mass="8216">MRPRPDTQSRPSQRHGNESRLMNRVCNELGNDGGVPACDLAGSLDGSLAASGADDIEGEAAHEGHVLGAVPPSQSRLIL</sequence>
<organism evidence="2 3">
    <name type="scientific">Rhodospira trueperi</name>
    <dbReference type="NCBI Taxonomy" id="69960"/>
    <lineage>
        <taxon>Bacteria</taxon>
        <taxon>Pseudomonadati</taxon>
        <taxon>Pseudomonadota</taxon>
        <taxon>Alphaproteobacteria</taxon>
        <taxon>Rhodospirillales</taxon>
        <taxon>Rhodospirillaceae</taxon>
        <taxon>Rhodospira</taxon>
    </lineage>
</organism>
<gene>
    <name evidence="2" type="ORF">SAMN05421720_1141</name>
</gene>
<feature type="non-terminal residue" evidence="2">
    <location>
        <position position="79"/>
    </location>
</feature>
<dbReference type="EMBL" id="FNAP01000014">
    <property type="protein sequence ID" value="SDE85007.1"/>
    <property type="molecule type" value="Genomic_DNA"/>
</dbReference>
<keyword evidence="3" id="KW-1185">Reference proteome</keyword>